<dbReference type="InterPro" id="IPR003593">
    <property type="entry name" value="AAA+_ATPase"/>
</dbReference>
<evidence type="ECO:0000256" key="11">
    <source>
        <dbReference type="ARBA" id="ARBA00022833"/>
    </source>
</evidence>
<accession>A0A8S1XNF4</accession>
<protein>
    <recommendedName>
        <fullName evidence="19">AAA+ ATPase domain-containing protein</fullName>
    </recommendedName>
</protein>
<feature type="compositionally biased region" description="Basic and acidic residues" evidence="18">
    <location>
        <begin position="40"/>
        <end position="71"/>
    </location>
</feature>
<dbReference type="GO" id="GO:0004222">
    <property type="term" value="F:metalloendopeptidase activity"/>
    <property type="evidence" value="ECO:0007669"/>
    <property type="project" value="InterPro"/>
</dbReference>
<feature type="domain" description="AAA+ ATPase" evidence="19">
    <location>
        <begin position="316"/>
        <end position="454"/>
    </location>
</feature>
<evidence type="ECO:0000256" key="9">
    <source>
        <dbReference type="ARBA" id="ARBA00022741"/>
    </source>
</evidence>
<keyword evidence="14" id="KW-1133">Transmembrane helix</keyword>
<feature type="coiled-coil region" evidence="17">
    <location>
        <begin position="679"/>
        <end position="706"/>
    </location>
</feature>
<evidence type="ECO:0000256" key="1">
    <source>
        <dbReference type="ARBA" id="ARBA00001947"/>
    </source>
</evidence>
<dbReference type="InterPro" id="IPR003959">
    <property type="entry name" value="ATPase_AAA_core"/>
</dbReference>
<dbReference type="Pfam" id="PF00004">
    <property type="entry name" value="AAA"/>
    <property type="match status" value="1"/>
</dbReference>
<evidence type="ECO:0000256" key="10">
    <source>
        <dbReference type="ARBA" id="ARBA00022801"/>
    </source>
</evidence>
<comment type="cofactor">
    <cofactor evidence="1">
        <name>Zn(2+)</name>
        <dbReference type="ChEBI" id="CHEBI:29105"/>
    </cofactor>
</comment>
<dbReference type="Pfam" id="PF17862">
    <property type="entry name" value="AAA_lid_3"/>
    <property type="match status" value="1"/>
</dbReference>
<keyword evidence="13" id="KW-0809">Transit peptide</keyword>
<keyword evidence="8" id="KW-0479">Metal-binding</keyword>
<dbReference type="CDD" id="cd19501">
    <property type="entry name" value="RecA-like_FtsH"/>
    <property type="match status" value="1"/>
</dbReference>
<dbReference type="GO" id="GO:0005524">
    <property type="term" value="F:ATP binding"/>
    <property type="evidence" value="ECO:0007669"/>
    <property type="project" value="UniProtKB-KW"/>
</dbReference>
<dbReference type="PROSITE" id="PS00674">
    <property type="entry name" value="AAA"/>
    <property type="match status" value="1"/>
</dbReference>
<keyword evidence="17" id="KW-0175">Coiled coil</keyword>
<comment type="similarity">
    <text evidence="5">In the N-terminal section; belongs to the AAA ATPase family.</text>
</comment>
<dbReference type="PANTHER" id="PTHR43655">
    <property type="entry name" value="ATP-DEPENDENT PROTEASE"/>
    <property type="match status" value="1"/>
</dbReference>
<dbReference type="InterPro" id="IPR041569">
    <property type="entry name" value="AAA_lid_3"/>
</dbReference>
<comment type="subcellular location">
    <subcellularLocation>
        <location evidence="2">Membrane</location>
        <topology evidence="2">Multi-pass membrane protein</topology>
    </subcellularLocation>
    <subcellularLocation>
        <location evidence="3">Mitochondrion</location>
    </subcellularLocation>
</comment>
<dbReference type="EMBL" id="CAJJDO010000131">
    <property type="protein sequence ID" value="CAD8202651.1"/>
    <property type="molecule type" value="Genomic_DNA"/>
</dbReference>
<gene>
    <name evidence="20" type="ORF">PPENT_87.1.T1310148</name>
</gene>
<feature type="compositionally biased region" description="Low complexity" evidence="18">
    <location>
        <begin position="72"/>
        <end position="84"/>
    </location>
</feature>
<keyword evidence="9" id="KW-0547">Nucleotide-binding</keyword>
<keyword evidence="10" id="KW-0378">Hydrolase</keyword>
<evidence type="ECO:0000256" key="17">
    <source>
        <dbReference type="SAM" id="Coils"/>
    </source>
</evidence>
<proteinExistence type="inferred from homology"/>
<evidence type="ECO:0000256" key="13">
    <source>
        <dbReference type="ARBA" id="ARBA00022946"/>
    </source>
</evidence>
<evidence type="ECO:0000256" key="7">
    <source>
        <dbReference type="ARBA" id="ARBA00022692"/>
    </source>
</evidence>
<keyword evidence="6" id="KW-0645">Protease</keyword>
<dbReference type="FunFam" id="3.40.50.300:FF:000277">
    <property type="entry name" value="ATP-dependent zinc metalloprotease FtsH"/>
    <property type="match status" value="1"/>
</dbReference>
<evidence type="ECO:0000256" key="15">
    <source>
        <dbReference type="ARBA" id="ARBA00023049"/>
    </source>
</evidence>
<keyword evidence="7" id="KW-0812">Transmembrane</keyword>
<evidence type="ECO:0000256" key="3">
    <source>
        <dbReference type="ARBA" id="ARBA00004173"/>
    </source>
</evidence>
<keyword evidence="21" id="KW-1185">Reference proteome</keyword>
<keyword evidence="11" id="KW-0862">Zinc</keyword>
<reference evidence="20" key="1">
    <citation type="submission" date="2021-01" db="EMBL/GenBank/DDBJ databases">
        <authorList>
            <consortium name="Genoscope - CEA"/>
            <person name="William W."/>
        </authorList>
    </citation>
    <scope>NUCLEOTIDE SEQUENCE</scope>
</reference>
<evidence type="ECO:0000256" key="4">
    <source>
        <dbReference type="ARBA" id="ARBA00010044"/>
    </source>
</evidence>
<dbReference type="FunFam" id="1.10.8.60:FF:000019">
    <property type="entry name" value="AFG3-like AAA ATPase 2"/>
    <property type="match status" value="1"/>
</dbReference>
<feature type="region of interest" description="Disordered" evidence="18">
    <location>
        <begin position="23"/>
        <end position="86"/>
    </location>
</feature>
<comment type="similarity">
    <text evidence="4">In the C-terminal section; belongs to the peptidase M41 family.</text>
</comment>
<dbReference type="PANTHER" id="PTHR43655:SF2">
    <property type="entry name" value="AFG3 LIKE MATRIX AAA PEPTIDASE SUBUNIT 2, ISOFORM A"/>
    <property type="match status" value="1"/>
</dbReference>
<sequence>MLSKLARISHFRLFFAFCDQKPPQGFEKFKRKPKQSNEPSEQKIENIQEEKVQENKQNKKQEENIKRERPIEPQFEQPKQDQQQNINKRFSQEQYKFSKRENTNNFGEKPKPTTPSQDPNDQFKQYLFMFLASVPLAYLVYKAYEEGENYISFNEFQRGYLEKKFVISIQVEKINGEIIAIIYTIEGKKKLKIMDLDYFLQKIDDLKNEQQIPISFQNQDETQETTANITKYASILFSGGLFFIMFQIYKNMTKSLSGMAGDMMGGMSKMKSKQFEQKIKIKFKDVAGQDEAKGEIKEFVDFLKAPNKYKKLGARIPRGALLTGPPGTGKTLLAKACAGEAGVPFFYVSGSEFVEMYVGLGAARVRELFKQAKSKAPSIVFIDEIDAVGKKRNSKGSKNEERDNTLNQLLVEMDGFGTDSTVVVLAATNMRDSLDTALTRPGRFDRNIEITLPDINGRKEIFLVHLKPIKLDPSKTIEEYAKRLATLTPGFSGAEIANLCNEAAILAARQNSKYVTSFHFEQASERVMAGLEKKKFMSEEERKIVAFHESGHAVVSWFLAGGDPLLKLTIIPRSKGSLGYAQYLPNESNLQTMEELKDKICCVLGGRISENYFFKSITTGASDDLKRAYDYANAIITKFGMNETIGQIGYQDDQYSKDYSDKTNEIIDEEMQKLIYQCTQRTEELVKKYEDKIKALAELLLEKESLDLQQIINLLGERPFPPKSNYKAYLDLKKVEQTEIKNEIPQKKK</sequence>
<keyword evidence="16" id="KW-0472">Membrane</keyword>
<dbReference type="InterPro" id="IPR003960">
    <property type="entry name" value="ATPase_AAA_CS"/>
</dbReference>
<organism evidence="20 21">
    <name type="scientific">Paramecium pentaurelia</name>
    <dbReference type="NCBI Taxonomy" id="43138"/>
    <lineage>
        <taxon>Eukaryota</taxon>
        <taxon>Sar</taxon>
        <taxon>Alveolata</taxon>
        <taxon>Ciliophora</taxon>
        <taxon>Intramacronucleata</taxon>
        <taxon>Oligohymenophorea</taxon>
        <taxon>Peniculida</taxon>
        <taxon>Parameciidae</taxon>
        <taxon>Paramecium</taxon>
    </lineage>
</organism>
<dbReference type="InterPro" id="IPR050928">
    <property type="entry name" value="ATP-dep_Zn_Metalloprotease"/>
</dbReference>
<evidence type="ECO:0000313" key="20">
    <source>
        <dbReference type="EMBL" id="CAD8202651.1"/>
    </source>
</evidence>
<comment type="caution">
    <text evidence="20">The sequence shown here is derived from an EMBL/GenBank/DDBJ whole genome shotgun (WGS) entry which is preliminary data.</text>
</comment>
<keyword evidence="15" id="KW-0482">Metalloprotease</keyword>
<dbReference type="GO" id="GO:0005745">
    <property type="term" value="C:m-AAA complex"/>
    <property type="evidence" value="ECO:0007669"/>
    <property type="project" value="TreeGrafter"/>
</dbReference>
<dbReference type="OrthoDB" id="1413014at2759"/>
<name>A0A8S1XNF4_9CILI</name>
<evidence type="ECO:0000256" key="8">
    <source>
        <dbReference type="ARBA" id="ARBA00022723"/>
    </source>
</evidence>
<dbReference type="NCBIfam" id="TIGR01241">
    <property type="entry name" value="FtsH_fam"/>
    <property type="match status" value="1"/>
</dbReference>
<evidence type="ECO:0000256" key="2">
    <source>
        <dbReference type="ARBA" id="ARBA00004141"/>
    </source>
</evidence>
<evidence type="ECO:0000256" key="6">
    <source>
        <dbReference type="ARBA" id="ARBA00022670"/>
    </source>
</evidence>
<evidence type="ECO:0000256" key="14">
    <source>
        <dbReference type="ARBA" id="ARBA00022989"/>
    </source>
</evidence>
<evidence type="ECO:0000259" key="19">
    <source>
        <dbReference type="SMART" id="SM00382"/>
    </source>
</evidence>
<dbReference type="GO" id="GO:0004176">
    <property type="term" value="F:ATP-dependent peptidase activity"/>
    <property type="evidence" value="ECO:0007669"/>
    <property type="project" value="InterPro"/>
</dbReference>
<evidence type="ECO:0000256" key="16">
    <source>
        <dbReference type="ARBA" id="ARBA00023136"/>
    </source>
</evidence>
<feature type="region of interest" description="Disordered" evidence="18">
    <location>
        <begin position="98"/>
        <end position="120"/>
    </location>
</feature>
<dbReference type="GO" id="GO:0046872">
    <property type="term" value="F:metal ion binding"/>
    <property type="evidence" value="ECO:0007669"/>
    <property type="project" value="UniProtKB-KW"/>
</dbReference>
<dbReference type="HAMAP" id="MF_01458">
    <property type="entry name" value="FtsH"/>
    <property type="match status" value="1"/>
</dbReference>
<evidence type="ECO:0000256" key="18">
    <source>
        <dbReference type="SAM" id="MobiDB-lite"/>
    </source>
</evidence>
<dbReference type="GO" id="GO:0034982">
    <property type="term" value="P:mitochondrial protein processing"/>
    <property type="evidence" value="ECO:0007669"/>
    <property type="project" value="TreeGrafter"/>
</dbReference>
<evidence type="ECO:0000256" key="5">
    <source>
        <dbReference type="ARBA" id="ARBA00010550"/>
    </source>
</evidence>
<evidence type="ECO:0000256" key="12">
    <source>
        <dbReference type="ARBA" id="ARBA00022840"/>
    </source>
</evidence>
<dbReference type="InterPro" id="IPR005936">
    <property type="entry name" value="FtsH"/>
</dbReference>
<dbReference type="Pfam" id="PF01434">
    <property type="entry name" value="Peptidase_M41"/>
    <property type="match status" value="1"/>
</dbReference>
<dbReference type="Proteomes" id="UP000689195">
    <property type="component" value="Unassembled WGS sequence"/>
</dbReference>
<dbReference type="SMART" id="SM00382">
    <property type="entry name" value="AAA"/>
    <property type="match status" value="1"/>
</dbReference>
<keyword evidence="12" id="KW-0067">ATP-binding</keyword>
<dbReference type="InterPro" id="IPR000642">
    <property type="entry name" value="Peptidase_M41"/>
</dbReference>
<dbReference type="FunFam" id="1.20.58.760:FF:000003">
    <property type="entry name" value="AFG3-like AAA ATPase 2"/>
    <property type="match status" value="1"/>
</dbReference>
<evidence type="ECO:0000313" key="21">
    <source>
        <dbReference type="Proteomes" id="UP000689195"/>
    </source>
</evidence>
<dbReference type="GO" id="GO:0016887">
    <property type="term" value="F:ATP hydrolysis activity"/>
    <property type="evidence" value="ECO:0007669"/>
    <property type="project" value="InterPro"/>
</dbReference>
<dbReference type="AlphaFoldDB" id="A0A8S1XNF4"/>